<dbReference type="AlphaFoldDB" id="A0A915ZUV6"/>
<dbReference type="OrthoDB" id="120976at2759"/>
<gene>
    <name evidence="1" type="ORF">CHRIB12_LOCUS22261</name>
</gene>
<comment type="caution">
    <text evidence="1">The sequence shown here is derived from an EMBL/GenBank/DDBJ whole genome shotgun (WGS) entry which is preliminary data.</text>
</comment>
<proteinExistence type="predicted"/>
<organism evidence="1 2">
    <name type="scientific">Rhizophagus irregularis</name>
    <dbReference type="NCBI Taxonomy" id="588596"/>
    <lineage>
        <taxon>Eukaryota</taxon>
        <taxon>Fungi</taxon>
        <taxon>Fungi incertae sedis</taxon>
        <taxon>Mucoromycota</taxon>
        <taxon>Glomeromycotina</taxon>
        <taxon>Glomeromycetes</taxon>
        <taxon>Glomerales</taxon>
        <taxon>Glomeraceae</taxon>
        <taxon>Rhizophagus</taxon>
    </lineage>
</organism>
<dbReference type="Proteomes" id="UP000684084">
    <property type="component" value="Unassembled WGS sequence"/>
</dbReference>
<dbReference type="EMBL" id="CAGKOT010000075">
    <property type="protein sequence ID" value="CAB5392114.1"/>
    <property type="molecule type" value="Genomic_DNA"/>
</dbReference>
<evidence type="ECO:0000313" key="1">
    <source>
        <dbReference type="EMBL" id="CAB5392114.1"/>
    </source>
</evidence>
<name>A0A915ZUV6_9GLOM</name>
<protein>
    <submittedName>
        <fullName evidence="1">Uncharacterized protein</fullName>
    </submittedName>
</protein>
<sequence>MLEHEARNNNKALLAIKKDWIRNKQRNSNASRPETSKLSQNTALVQIRLSTDQAIHQNFFLFTKITDLSEWVSNQVKKLSIDFNISREIFGDDQMDRPSQMFIWY</sequence>
<evidence type="ECO:0000313" key="2">
    <source>
        <dbReference type="Proteomes" id="UP000684084"/>
    </source>
</evidence>
<accession>A0A915ZUV6</accession>
<reference evidence="1" key="1">
    <citation type="submission" date="2020-05" db="EMBL/GenBank/DDBJ databases">
        <authorList>
            <person name="Rincon C."/>
            <person name="Sanders R I."/>
            <person name="Robbins C."/>
            <person name="Chaturvedi A."/>
        </authorList>
    </citation>
    <scope>NUCLEOTIDE SEQUENCE</scope>
    <source>
        <strain evidence="1">CHB12</strain>
    </source>
</reference>
<dbReference type="VEuPathDB" id="FungiDB:RhiirFUN_003986"/>